<evidence type="ECO:0000313" key="3">
    <source>
        <dbReference type="EMBL" id="GIE09215.1"/>
    </source>
</evidence>
<evidence type="ECO:0000256" key="2">
    <source>
        <dbReference type="SAM" id="SignalP"/>
    </source>
</evidence>
<protein>
    <submittedName>
        <fullName evidence="3">Uncharacterized protein</fullName>
    </submittedName>
</protein>
<sequence>MSRLSAALLVIPAVALTLSAGTAAVAAPASTGVSFVVTAATDPAEDRYRTLVRRLADKDPRWEVRTAAWNALTSDVPNAVTLFLSTGGGYELARARASTNASRNDLIISRAILTSTPATSPYVNMTAKRAQYGTLDEKDRYVRTGLAEAQALDAKHSPVAHAAEQDALDRQYVTDLSEHASGAWVKAAAVRALQRGTNDDIAEFFKYSWSSAAACDVQAFRINLTEQEATYRHRLDQLVVSAQAAQQAYEQASEAAKAKAAEEAKLAWNTAAGVAAATQETWTANQNLAASQAQAWAAVHDFAVGATTRQDWPTIAGQAAGTQTSWNDELAWAQEQARVWTGLEQSARDSATAIPTV</sequence>
<accession>A0A919IVG2</accession>
<dbReference type="AlphaFoldDB" id="A0A919IVG2"/>
<dbReference type="Proteomes" id="UP000598174">
    <property type="component" value="Unassembled WGS sequence"/>
</dbReference>
<dbReference type="Pfam" id="PF03752">
    <property type="entry name" value="ALF"/>
    <property type="match status" value="1"/>
</dbReference>
<name>A0A919IVG2_9ACTN</name>
<feature type="coiled-coil region" evidence="1">
    <location>
        <begin position="235"/>
        <end position="262"/>
    </location>
</feature>
<keyword evidence="2" id="KW-0732">Signal</keyword>
<proteinExistence type="predicted"/>
<dbReference type="InterPro" id="IPR005506">
    <property type="entry name" value="DUF312_ALF"/>
</dbReference>
<feature type="chain" id="PRO_5037134261" evidence="2">
    <location>
        <begin position="27"/>
        <end position="357"/>
    </location>
</feature>
<organism evidence="3 4">
    <name type="scientific">Paractinoplanes ferrugineus</name>
    <dbReference type="NCBI Taxonomy" id="113564"/>
    <lineage>
        <taxon>Bacteria</taxon>
        <taxon>Bacillati</taxon>
        <taxon>Actinomycetota</taxon>
        <taxon>Actinomycetes</taxon>
        <taxon>Micromonosporales</taxon>
        <taxon>Micromonosporaceae</taxon>
        <taxon>Paractinoplanes</taxon>
    </lineage>
</organism>
<keyword evidence="4" id="KW-1185">Reference proteome</keyword>
<evidence type="ECO:0000313" key="4">
    <source>
        <dbReference type="Proteomes" id="UP000598174"/>
    </source>
</evidence>
<reference evidence="3" key="1">
    <citation type="submission" date="2021-01" db="EMBL/GenBank/DDBJ databases">
        <title>Whole genome shotgun sequence of Actinoplanes ferrugineus NBRC 15555.</title>
        <authorList>
            <person name="Komaki H."/>
            <person name="Tamura T."/>
        </authorList>
    </citation>
    <scope>NUCLEOTIDE SEQUENCE</scope>
    <source>
        <strain evidence="3">NBRC 15555</strain>
    </source>
</reference>
<keyword evidence="1" id="KW-0175">Coiled coil</keyword>
<dbReference type="RefSeq" id="WP_203815830.1">
    <property type="nucleotide sequence ID" value="NZ_BAAABP010000021.1"/>
</dbReference>
<evidence type="ECO:0000256" key="1">
    <source>
        <dbReference type="SAM" id="Coils"/>
    </source>
</evidence>
<comment type="caution">
    <text evidence="3">The sequence shown here is derived from an EMBL/GenBank/DDBJ whole genome shotgun (WGS) entry which is preliminary data.</text>
</comment>
<gene>
    <name evidence="3" type="ORF">Afe05nite_10550</name>
</gene>
<feature type="signal peptide" evidence="2">
    <location>
        <begin position="1"/>
        <end position="26"/>
    </location>
</feature>
<dbReference type="EMBL" id="BOMM01000008">
    <property type="protein sequence ID" value="GIE09215.1"/>
    <property type="molecule type" value="Genomic_DNA"/>
</dbReference>